<dbReference type="InterPro" id="IPR029052">
    <property type="entry name" value="Metallo-depent_PP-like"/>
</dbReference>
<dbReference type="SUPFAM" id="SSF56300">
    <property type="entry name" value="Metallo-dependent phosphatases"/>
    <property type="match status" value="1"/>
</dbReference>
<proteinExistence type="predicted"/>
<dbReference type="OrthoDB" id="5241795at2"/>
<gene>
    <name evidence="1" type="ORF">Asera_05310</name>
</gene>
<dbReference type="KEGG" id="aser:Asera_05310"/>
<organism evidence="1 2">
    <name type="scientific">Actinocatenispora sera</name>
    <dbReference type="NCBI Taxonomy" id="390989"/>
    <lineage>
        <taxon>Bacteria</taxon>
        <taxon>Bacillati</taxon>
        <taxon>Actinomycetota</taxon>
        <taxon>Actinomycetes</taxon>
        <taxon>Micromonosporales</taxon>
        <taxon>Micromonosporaceae</taxon>
        <taxon>Actinocatenispora</taxon>
    </lineage>
</organism>
<sequence length="143" mass="14918">MLAEPAAVGTVLVPHHPPIAPIDSPLLGSVNLADADRLGSVVRGPDVRALLCEHFHLQLTGVTHTGIPVWVTPGVVTRIDRTAPPHLERAVLGASATVVDLDVSGGPMFHALHARDPRAGTTAYLVDAPSGADAVEEEDRLIS</sequence>
<accession>A0A810KT72</accession>
<evidence type="ECO:0000313" key="1">
    <source>
        <dbReference type="EMBL" id="BCJ26423.1"/>
    </source>
</evidence>
<dbReference type="AlphaFoldDB" id="A0A810KT72"/>
<dbReference type="EMBL" id="AP023354">
    <property type="protein sequence ID" value="BCJ26423.1"/>
    <property type="molecule type" value="Genomic_DNA"/>
</dbReference>
<reference evidence="1" key="1">
    <citation type="submission" date="2020-08" db="EMBL/GenBank/DDBJ databases">
        <title>Whole genome shotgun sequence of Actinocatenispora sera NBRC 101916.</title>
        <authorList>
            <person name="Komaki H."/>
            <person name="Tamura T."/>
        </authorList>
    </citation>
    <scope>NUCLEOTIDE SEQUENCE</scope>
    <source>
        <strain evidence="1">NBRC 101916</strain>
    </source>
</reference>
<keyword evidence="2" id="KW-1185">Reference proteome</keyword>
<protein>
    <submittedName>
        <fullName evidence="1">Uncharacterized protein</fullName>
    </submittedName>
</protein>
<name>A0A810KT72_9ACTN</name>
<dbReference type="Gene3D" id="3.60.21.10">
    <property type="match status" value="1"/>
</dbReference>
<dbReference type="Proteomes" id="UP000680750">
    <property type="component" value="Chromosome"/>
</dbReference>
<dbReference type="RefSeq" id="WP_157034877.1">
    <property type="nucleotide sequence ID" value="NZ_AP023354.1"/>
</dbReference>
<evidence type="ECO:0000313" key="2">
    <source>
        <dbReference type="Proteomes" id="UP000680750"/>
    </source>
</evidence>